<accession>F8JN51</accession>
<proteinExistence type="predicted"/>
<accession>G8XDW2</accession>
<dbReference type="Proteomes" id="UP000007842">
    <property type="component" value="Plasmid pSCATT"/>
</dbReference>
<dbReference type="KEGG" id="scy:SCATT_p10040"/>
<name>F8JN51_STREN</name>
<dbReference type="RefSeq" id="WP_014151186.1">
    <property type="nucleotide sequence ID" value="NC_016113.1"/>
</dbReference>
<reference evidence="2" key="1">
    <citation type="submission" date="2011-12" db="EMBL/GenBank/DDBJ databases">
        <title>Complete genome sequence of Streptomyces cattleya strain DSM 46488.</title>
        <authorList>
            <person name="Ou H.-Y."/>
            <person name="Li P."/>
            <person name="Zhao C."/>
            <person name="O'Hagan D."/>
            <person name="Deng Z."/>
        </authorList>
    </citation>
    <scope>NUCLEOTIDE SEQUENCE [LARGE SCALE GENOMIC DNA]</scope>
    <source>
        <strain evidence="2">ATCC 35852 / DSM 46488 / JCM 4925 / NBRC 14057 / NRRL 8057</strain>
        <plasmid evidence="2">Plasmid pSCATT</plasmid>
    </source>
</reference>
<dbReference type="OrthoDB" id="4276644at2"/>
<dbReference type="HOGENOM" id="CLU_155290_0_0_11"/>
<dbReference type="PATRIC" id="fig|1003195.11.peg.708"/>
<dbReference type="KEGG" id="sct:SCAT_p0733"/>
<protein>
    <submittedName>
        <fullName evidence="1">Uncharacterized protein</fullName>
    </submittedName>
</protein>
<keyword evidence="2" id="KW-1185">Reference proteome</keyword>
<gene>
    <name evidence="1" type="ordered locus">SCATT_p10040</name>
</gene>
<geneLocation type="plasmid" evidence="1 2">
    <name>pSCATT</name>
</geneLocation>
<evidence type="ECO:0000313" key="1">
    <source>
        <dbReference type="EMBL" id="AEW99197.1"/>
    </source>
</evidence>
<dbReference type="AlphaFoldDB" id="F8JN51"/>
<dbReference type="EMBL" id="CP003229">
    <property type="protein sequence ID" value="AEW99197.1"/>
    <property type="molecule type" value="Genomic_DNA"/>
</dbReference>
<evidence type="ECO:0000313" key="2">
    <source>
        <dbReference type="Proteomes" id="UP000007842"/>
    </source>
</evidence>
<keyword evidence="1" id="KW-0614">Plasmid</keyword>
<organism evidence="1 2">
    <name type="scientific">Streptantibioticus cattleyicolor (strain ATCC 35852 / DSM 46488 / JCM 4925 / NBRC 14057 / NRRL 8057)</name>
    <name type="common">Streptomyces cattleya</name>
    <dbReference type="NCBI Taxonomy" id="1003195"/>
    <lineage>
        <taxon>Bacteria</taxon>
        <taxon>Bacillati</taxon>
        <taxon>Actinomycetota</taxon>
        <taxon>Actinomycetes</taxon>
        <taxon>Kitasatosporales</taxon>
        <taxon>Streptomycetaceae</taxon>
        <taxon>Streptantibioticus</taxon>
    </lineage>
</organism>
<sequence>MGGTRVMVLTTLVGSAEVWQDPFAVDAKAQHDVCTGWAAERGYQVAEWVICSNQPTDKAVERIGQVDVVVAASPRLLDLAVADVGGFTAACRSAGVRVETVEYPDPSYTEAEREDLYWSLQIGRRP</sequence>